<gene>
    <name evidence="6" type="primary">RFFL</name>
    <name evidence="6" type="ORF">FJT64_010344</name>
</gene>
<evidence type="ECO:0000313" key="6">
    <source>
        <dbReference type="EMBL" id="KAF0291599.1"/>
    </source>
</evidence>
<dbReference type="FunFam" id="3.30.40.10:FF:000110">
    <property type="entry name" value="E3 ubiquitin-protein ligase RNF34 isoform X1"/>
    <property type="match status" value="1"/>
</dbReference>
<dbReference type="Proteomes" id="UP000440578">
    <property type="component" value="Unassembled WGS sequence"/>
</dbReference>
<dbReference type="InterPro" id="IPR057299">
    <property type="entry name" value="RNF34_RFFL_SAP"/>
</dbReference>
<dbReference type="InterPro" id="IPR051728">
    <property type="entry name" value="RING-FYVE_E3_ubiquitin-ligase"/>
</dbReference>
<comment type="caution">
    <text evidence="6">The sequence shown here is derived from an EMBL/GenBank/DDBJ whole genome shotgun (WGS) entry which is preliminary data.</text>
</comment>
<feature type="domain" description="RING-type" evidence="5">
    <location>
        <begin position="346"/>
        <end position="381"/>
    </location>
</feature>
<evidence type="ECO:0000256" key="3">
    <source>
        <dbReference type="PROSITE-ProRule" id="PRU00175"/>
    </source>
</evidence>
<dbReference type="InterPro" id="IPR001841">
    <property type="entry name" value="Znf_RING"/>
</dbReference>
<evidence type="ECO:0000256" key="4">
    <source>
        <dbReference type="SAM" id="MobiDB-lite"/>
    </source>
</evidence>
<evidence type="ECO:0000259" key="5">
    <source>
        <dbReference type="PROSITE" id="PS50089"/>
    </source>
</evidence>
<dbReference type="Gene3D" id="1.10.720.140">
    <property type="match status" value="1"/>
</dbReference>
<dbReference type="SUPFAM" id="SSF68906">
    <property type="entry name" value="SAP domain"/>
    <property type="match status" value="1"/>
</dbReference>
<dbReference type="GO" id="GO:0043161">
    <property type="term" value="P:proteasome-mediated ubiquitin-dependent protein catabolic process"/>
    <property type="evidence" value="ECO:0007669"/>
    <property type="project" value="TreeGrafter"/>
</dbReference>
<dbReference type="Pfam" id="PF23632">
    <property type="entry name" value="SAP_RNF34_RFFL"/>
    <property type="match status" value="1"/>
</dbReference>
<keyword evidence="1 3" id="KW-0863">Zinc-finger</keyword>
<dbReference type="AlphaFoldDB" id="A0A6A4VEQ0"/>
<keyword evidence="2" id="KW-0862">Zinc</keyword>
<evidence type="ECO:0000256" key="2">
    <source>
        <dbReference type="ARBA" id="ARBA00022833"/>
    </source>
</evidence>
<accession>A0A6A4VEQ0</accession>
<evidence type="ECO:0000256" key="1">
    <source>
        <dbReference type="ARBA" id="ARBA00022771"/>
    </source>
</evidence>
<dbReference type="PANTHER" id="PTHR14879">
    <property type="entry name" value="CASPASE REGULATOR, RING FINGER DOMAIN-CONTAINING"/>
    <property type="match status" value="1"/>
</dbReference>
<organism evidence="6 7">
    <name type="scientific">Amphibalanus amphitrite</name>
    <name type="common">Striped barnacle</name>
    <name type="synonym">Balanus amphitrite</name>
    <dbReference type="NCBI Taxonomy" id="1232801"/>
    <lineage>
        <taxon>Eukaryota</taxon>
        <taxon>Metazoa</taxon>
        <taxon>Ecdysozoa</taxon>
        <taxon>Arthropoda</taxon>
        <taxon>Crustacea</taxon>
        <taxon>Multicrustacea</taxon>
        <taxon>Cirripedia</taxon>
        <taxon>Thoracica</taxon>
        <taxon>Thoracicalcarea</taxon>
        <taxon>Balanomorpha</taxon>
        <taxon>Balanoidea</taxon>
        <taxon>Balanidae</taxon>
        <taxon>Amphibalaninae</taxon>
        <taxon>Amphibalanus</taxon>
    </lineage>
</organism>
<dbReference type="PROSITE" id="PS50089">
    <property type="entry name" value="ZF_RING_2"/>
    <property type="match status" value="1"/>
</dbReference>
<feature type="compositionally biased region" description="Acidic residues" evidence="4">
    <location>
        <begin position="225"/>
        <end position="239"/>
    </location>
</feature>
<sequence length="393" mass="42803">MRTCLMCRSVCCSACMQRVRLCGVGRQCLRCTRLAGVRYERAALQQMTVRDLKHIMKIADVSSATCREKSDLVDTILMSRRSAEQSDTQSERSPLPSAPDLDLDREPAPAPTPAPAADGLPHRARPRDSSRVGPYESIRVRAMDAEEAPPSPKPAGAAGRRSASPAGSESCDDVDEDGFVVVDVETNDDGSEDGVRSERPAEGGAVDGEVDVEVEVDGPAGGSDAGEEVVVDDDPDEPQSESVTIEVERSGDPAADNPMSETGLADNAAFPHPQDLSRVTDVAQIPSEELIAQLTVRQCKRLLQHRRTDYRGVIEKQDLLRRVRELWHETKRNAEALATASDRDICKICMDSLIDCVMLECGHMATCTACGKLMAECPICRKYVVRVVHVFRS</sequence>
<dbReference type="CDD" id="cd16500">
    <property type="entry name" value="RING-HC_CARP"/>
    <property type="match status" value="1"/>
</dbReference>
<dbReference type="EMBL" id="VIIS01001867">
    <property type="protein sequence ID" value="KAF0291599.1"/>
    <property type="molecule type" value="Genomic_DNA"/>
</dbReference>
<dbReference type="GO" id="GO:0070936">
    <property type="term" value="P:protein K48-linked ubiquitination"/>
    <property type="evidence" value="ECO:0007669"/>
    <property type="project" value="TreeGrafter"/>
</dbReference>
<dbReference type="SUPFAM" id="SSF57850">
    <property type="entry name" value="RING/U-box"/>
    <property type="match status" value="1"/>
</dbReference>
<dbReference type="InterPro" id="IPR036361">
    <property type="entry name" value="SAP_dom_sf"/>
</dbReference>
<feature type="region of interest" description="Disordered" evidence="4">
    <location>
        <begin position="81"/>
        <end position="272"/>
    </location>
</feature>
<dbReference type="Gene3D" id="3.30.40.10">
    <property type="entry name" value="Zinc/RING finger domain, C3HC4 (zinc finger)"/>
    <property type="match status" value="1"/>
</dbReference>
<dbReference type="OrthoDB" id="3045089at2759"/>
<reference evidence="6 7" key="1">
    <citation type="submission" date="2019-07" db="EMBL/GenBank/DDBJ databases">
        <title>Draft genome assembly of a fouling barnacle, Amphibalanus amphitrite (Darwin, 1854): The first reference genome for Thecostraca.</title>
        <authorList>
            <person name="Kim W."/>
        </authorList>
    </citation>
    <scope>NUCLEOTIDE SEQUENCE [LARGE SCALE GENOMIC DNA]</scope>
    <source>
        <strain evidence="6">SNU_AA5</strain>
        <tissue evidence="6">Soma without cirri and trophi</tissue>
    </source>
</reference>
<keyword evidence="1 3" id="KW-0479">Metal-binding</keyword>
<evidence type="ECO:0000313" key="7">
    <source>
        <dbReference type="Proteomes" id="UP000440578"/>
    </source>
</evidence>
<name>A0A6A4VEQ0_AMPAM</name>
<dbReference type="SMART" id="SM00184">
    <property type="entry name" value="RING"/>
    <property type="match status" value="1"/>
</dbReference>
<dbReference type="GO" id="GO:0005886">
    <property type="term" value="C:plasma membrane"/>
    <property type="evidence" value="ECO:0007669"/>
    <property type="project" value="TreeGrafter"/>
</dbReference>
<proteinExistence type="predicted"/>
<dbReference type="GO" id="GO:0005737">
    <property type="term" value="C:cytoplasm"/>
    <property type="evidence" value="ECO:0007669"/>
    <property type="project" value="TreeGrafter"/>
</dbReference>
<dbReference type="GO" id="GO:1902042">
    <property type="term" value="P:negative regulation of extrinsic apoptotic signaling pathway via death domain receptors"/>
    <property type="evidence" value="ECO:0007669"/>
    <property type="project" value="TreeGrafter"/>
</dbReference>
<dbReference type="PANTHER" id="PTHR14879:SF15">
    <property type="entry name" value="E3 UBIQUITIN-PROTEIN LIGASE RIFIFYLIN-LIKE PROTEIN"/>
    <property type="match status" value="1"/>
</dbReference>
<feature type="compositionally biased region" description="Low complexity" evidence="4">
    <location>
        <begin position="154"/>
        <end position="168"/>
    </location>
</feature>
<dbReference type="Pfam" id="PF13920">
    <property type="entry name" value="zf-C3HC4_3"/>
    <property type="match status" value="1"/>
</dbReference>
<keyword evidence="7" id="KW-1185">Reference proteome</keyword>
<protein>
    <submittedName>
        <fullName evidence="6">E3 ubiquitin-protein ligase rififylin</fullName>
    </submittedName>
</protein>
<dbReference type="GO" id="GO:0008270">
    <property type="term" value="F:zinc ion binding"/>
    <property type="evidence" value="ECO:0007669"/>
    <property type="project" value="UniProtKB-KW"/>
</dbReference>
<dbReference type="InterPro" id="IPR013083">
    <property type="entry name" value="Znf_RING/FYVE/PHD"/>
</dbReference>
<dbReference type="GO" id="GO:0061630">
    <property type="term" value="F:ubiquitin protein ligase activity"/>
    <property type="evidence" value="ECO:0007669"/>
    <property type="project" value="TreeGrafter"/>
</dbReference>